<dbReference type="AlphaFoldDB" id="D6YAB8"/>
<dbReference type="RefSeq" id="WP_013133704.1">
    <property type="nucleotide sequence ID" value="NC_014165.1"/>
</dbReference>
<dbReference type="OrthoDB" id="4536199at2"/>
<dbReference type="InterPro" id="IPR000182">
    <property type="entry name" value="GNAT_dom"/>
</dbReference>
<gene>
    <name evidence="2" type="ordered locus">Tbis_3483</name>
</gene>
<sequence length="181" mass="20151">MADVEFVRATGEAAERACSDEYADAYTEIYAEPPYHSGPLYSRDRYLERTRRQVRSEGFELVSAIDAATGELAGFCFGLTFPPGSWWAGQVSDPPAEVLTAPKVAVIELILRKPYRGRGYGRRLLAEFLAGRSEPYAMLLSHPQAPAHAMYEHWGWRVVGTCRPVPDADLLDVMVLDRRGG</sequence>
<name>D6YAB8_THEBD</name>
<reference evidence="2 3" key="1">
    <citation type="submission" date="2010-01" db="EMBL/GenBank/DDBJ databases">
        <title>The complete genome of Thermobispora bispora DSM 43833.</title>
        <authorList>
            <consortium name="US DOE Joint Genome Institute (JGI-PGF)"/>
            <person name="Lucas S."/>
            <person name="Copeland A."/>
            <person name="Lapidus A."/>
            <person name="Glavina del Rio T."/>
            <person name="Dalin E."/>
            <person name="Tice H."/>
            <person name="Bruce D."/>
            <person name="Goodwin L."/>
            <person name="Pitluck S."/>
            <person name="Kyrpides N."/>
            <person name="Mavromatis K."/>
            <person name="Ivanova N."/>
            <person name="Mikhailova N."/>
            <person name="Chertkov O."/>
            <person name="Brettin T."/>
            <person name="Detter J.C."/>
            <person name="Han C."/>
            <person name="Larimer F."/>
            <person name="Land M."/>
            <person name="Hauser L."/>
            <person name="Markowitz V."/>
            <person name="Cheng J.-F."/>
            <person name="Hugenholtz P."/>
            <person name="Woyke T."/>
            <person name="Wu D."/>
            <person name="Jando M."/>
            <person name="Schneider S."/>
            <person name="Klenk H.-P."/>
            <person name="Eisen J.A."/>
        </authorList>
    </citation>
    <scope>NUCLEOTIDE SEQUENCE [LARGE SCALE GENOMIC DNA]</scope>
    <source>
        <strain evidence="3">ATCC 19993 / DSM 43833 / CBS 139.67 / JCM 10125 / KCTC 9307 / NBRC 14880 / R51</strain>
    </source>
</reference>
<dbReference type="GO" id="GO:0016747">
    <property type="term" value="F:acyltransferase activity, transferring groups other than amino-acyl groups"/>
    <property type="evidence" value="ECO:0007669"/>
    <property type="project" value="InterPro"/>
</dbReference>
<dbReference type="Pfam" id="PF00583">
    <property type="entry name" value="Acetyltransf_1"/>
    <property type="match status" value="1"/>
</dbReference>
<evidence type="ECO:0000259" key="1">
    <source>
        <dbReference type="PROSITE" id="PS51186"/>
    </source>
</evidence>
<dbReference type="EMBL" id="CP001874">
    <property type="protein sequence ID" value="ADG90171.1"/>
    <property type="molecule type" value="Genomic_DNA"/>
</dbReference>
<feature type="domain" description="N-acetyltransferase" evidence="1">
    <location>
        <begin position="13"/>
        <end position="177"/>
    </location>
</feature>
<dbReference type="SUPFAM" id="SSF55729">
    <property type="entry name" value="Acyl-CoA N-acyltransferases (Nat)"/>
    <property type="match status" value="1"/>
</dbReference>
<dbReference type="Proteomes" id="UP000006640">
    <property type="component" value="Chromosome"/>
</dbReference>
<dbReference type="PROSITE" id="PS51186">
    <property type="entry name" value="GNAT"/>
    <property type="match status" value="1"/>
</dbReference>
<evidence type="ECO:0000313" key="3">
    <source>
        <dbReference type="Proteomes" id="UP000006640"/>
    </source>
</evidence>
<accession>D6YAB8</accession>
<proteinExistence type="predicted"/>
<protein>
    <submittedName>
        <fullName evidence="2">GCN5-related N-acetyltransferase</fullName>
    </submittedName>
</protein>
<dbReference type="Gene3D" id="3.40.630.30">
    <property type="match status" value="1"/>
</dbReference>
<dbReference type="eggNOG" id="COG1670">
    <property type="taxonomic scope" value="Bacteria"/>
</dbReference>
<organism evidence="2 3">
    <name type="scientific">Thermobispora bispora (strain ATCC 19993 / DSM 43833 / CBS 139.67 / JCM 10125 / KCTC 9307 / NBRC 14880 / R51)</name>
    <dbReference type="NCBI Taxonomy" id="469371"/>
    <lineage>
        <taxon>Bacteria</taxon>
        <taxon>Bacillati</taxon>
        <taxon>Actinomycetota</taxon>
        <taxon>Actinomycetes</taxon>
        <taxon>Streptosporangiales</taxon>
        <taxon>Streptosporangiaceae</taxon>
        <taxon>Thermobispora</taxon>
    </lineage>
</organism>
<keyword evidence="2" id="KW-0808">Transferase</keyword>
<evidence type="ECO:0000313" key="2">
    <source>
        <dbReference type="EMBL" id="ADG90171.1"/>
    </source>
</evidence>
<dbReference type="InterPro" id="IPR016181">
    <property type="entry name" value="Acyl_CoA_acyltransferase"/>
</dbReference>
<dbReference type="HOGENOM" id="CLU_099459_1_0_11"/>
<keyword evidence="3" id="KW-1185">Reference proteome</keyword>
<dbReference type="KEGG" id="tbi:Tbis_3483"/>